<evidence type="ECO:0000313" key="2">
    <source>
        <dbReference type="Proteomes" id="UP000238164"/>
    </source>
</evidence>
<dbReference type="Proteomes" id="UP000238164">
    <property type="component" value="Chromosome 1"/>
</dbReference>
<evidence type="ECO:0000313" key="1">
    <source>
        <dbReference type="EMBL" id="SPD86459.1"/>
    </source>
</evidence>
<dbReference type="EMBL" id="LT985188">
    <property type="protein sequence ID" value="SPD86459.1"/>
    <property type="molecule type" value="Genomic_DNA"/>
</dbReference>
<dbReference type="AlphaFoldDB" id="A0A2N9JG02"/>
<keyword evidence="2" id="KW-1185">Reference proteome</keyword>
<organism evidence="1 2">
    <name type="scientific">Micropruina glycogenica</name>
    <dbReference type="NCBI Taxonomy" id="75385"/>
    <lineage>
        <taxon>Bacteria</taxon>
        <taxon>Bacillati</taxon>
        <taxon>Actinomycetota</taxon>
        <taxon>Actinomycetes</taxon>
        <taxon>Propionibacteriales</taxon>
        <taxon>Nocardioidaceae</taxon>
        <taxon>Micropruina</taxon>
    </lineage>
</organism>
<accession>A0A2N9JG02</accession>
<reference evidence="1 2" key="1">
    <citation type="submission" date="2018-02" db="EMBL/GenBank/DDBJ databases">
        <authorList>
            <person name="Cohen D.B."/>
            <person name="Kent A.D."/>
        </authorList>
    </citation>
    <scope>NUCLEOTIDE SEQUENCE [LARGE SCALE GENOMIC DNA]</scope>
    <source>
        <strain evidence="1">1</strain>
    </source>
</reference>
<gene>
    <name evidence="1" type="ORF">MPLG2_1423</name>
</gene>
<protein>
    <submittedName>
        <fullName evidence="1">Uncharacterized protein</fullName>
    </submittedName>
</protein>
<name>A0A2N9JG02_9ACTN</name>
<proteinExistence type="predicted"/>
<sequence length="51" mass="5490">MLIRGVSGSIAGTESHEFSPYEWVANECLKPDQIPGDVGALEQVPRHLALA</sequence>
<dbReference type="KEGG" id="mgg:MPLG2_1423"/>